<dbReference type="GO" id="GO:0005506">
    <property type="term" value="F:iron ion binding"/>
    <property type="evidence" value="ECO:0007669"/>
    <property type="project" value="InterPro"/>
</dbReference>
<reference evidence="3 4" key="1">
    <citation type="submission" date="2017-09" db="EMBL/GenBank/DDBJ databases">
        <title>Sequencing the genomes of two abundant thermophiles in Great Basin hot springs: Thermocrinis jamiesonii and novel Chloroflexi Thermoflexus hugenholtzii.</title>
        <authorList>
            <person name="Hedlund B."/>
        </authorList>
    </citation>
    <scope>NUCLEOTIDE SEQUENCE [LARGE SCALE GENOMIC DNA]</scope>
    <source>
        <strain evidence="3 4">G233</strain>
    </source>
</reference>
<sequence length="152" mass="16340">MSEPPFDDLYRDLILDHYRRPRNHGPLPAPTAQAEGVNPVCGDEIHLDLAVDDGVLADLGFWGQGCSISQASASMLTERLKGRPLAEAEEVAGKVRSMLVEGAPPDPSLGDLEALEGVAKLPVRVKCALLAWNVLLEALRQAKAAAQEERHG</sequence>
<evidence type="ECO:0000313" key="4">
    <source>
        <dbReference type="Proteomes" id="UP000223071"/>
    </source>
</evidence>
<dbReference type="InterPro" id="IPR002871">
    <property type="entry name" value="NIF_FeS_clus_asmbl_NifU_N"/>
</dbReference>
<name>A0A2A9HGB9_TEPT2</name>
<organism evidence="3 4">
    <name type="scientific">Tepidiforma thermophila (strain KCTC 52669 / CGMCC 1.13589 / G233)</name>
    <dbReference type="NCBI Taxonomy" id="2761530"/>
    <lineage>
        <taxon>Bacteria</taxon>
        <taxon>Bacillati</taxon>
        <taxon>Chloroflexota</taxon>
        <taxon>Tepidiformia</taxon>
        <taxon>Tepidiformales</taxon>
        <taxon>Tepidiformaceae</taxon>
        <taxon>Tepidiforma</taxon>
    </lineage>
</organism>
<dbReference type="Gene3D" id="3.90.1010.10">
    <property type="match status" value="1"/>
</dbReference>
<dbReference type="CDD" id="cd06664">
    <property type="entry name" value="IscU_like"/>
    <property type="match status" value="1"/>
</dbReference>
<proteinExistence type="inferred from homology"/>
<accession>A0A2A9HGB9</accession>
<dbReference type="SUPFAM" id="SSF82649">
    <property type="entry name" value="SufE/NifU"/>
    <property type="match status" value="1"/>
</dbReference>
<dbReference type="Proteomes" id="UP000223071">
    <property type="component" value="Unassembled WGS sequence"/>
</dbReference>
<dbReference type="FunFam" id="3.90.1010.10:FF:000002">
    <property type="entry name" value="Iron-sulfur cluster assembly scaffold protein NifU"/>
    <property type="match status" value="1"/>
</dbReference>
<dbReference type="AlphaFoldDB" id="A0A2A9HGB9"/>
<dbReference type="RefSeq" id="WP_098503585.1">
    <property type="nucleotide sequence ID" value="NZ_PDJQ01000001.1"/>
</dbReference>
<evidence type="ECO:0000256" key="1">
    <source>
        <dbReference type="ARBA" id="ARBA00006420"/>
    </source>
</evidence>
<dbReference type="PANTHER" id="PTHR10093">
    <property type="entry name" value="IRON-SULFUR CLUSTER ASSEMBLY ENZYME NIFU HOMOLOG"/>
    <property type="match status" value="1"/>
</dbReference>
<feature type="domain" description="NIF system FeS cluster assembly NifU N-terminal" evidence="2">
    <location>
        <begin position="10"/>
        <end position="101"/>
    </location>
</feature>
<dbReference type="GO" id="GO:0016226">
    <property type="term" value="P:iron-sulfur cluster assembly"/>
    <property type="evidence" value="ECO:0007669"/>
    <property type="project" value="InterPro"/>
</dbReference>
<comment type="similarity">
    <text evidence="1">Belongs to the NifU family.</text>
</comment>
<comment type="caution">
    <text evidence="3">The sequence shown here is derived from an EMBL/GenBank/DDBJ whole genome shotgun (WGS) entry which is preliminary data.</text>
</comment>
<gene>
    <name evidence="3" type="ORF">A9A59_1394</name>
</gene>
<evidence type="ECO:0000313" key="3">
    <source>
        <dbReference type="EMBL" id="PFG74181.1"/>
    </source>
</evidence>
<evidence type="ECO:0000259" key="2">
    <source>
        <dbReference type="Pfam" id="PF01592"/>
    </source>
</evidence>
<keyword evidence="4" id="KW-1185">Reference proteome</keyword>
<dbReference type="Pfam" id="PF01592">
    <property type="entry name" value="NifU_N"/>
    <property type="match status" value="1"/>
</dbReference>
<dbReference type="GO" id="GO:0051536">
    <property type="term" value="F:iron-sulfur cluster binding"/>
    <property type="evidence" value="ECO:0007669"/>
    <property type="project" value="InterPro"/>
</dbReference>
<dbReference type="EMBL" id="PDJQ01000001">
    <property type="protein sequence ID" value="PFG74181.1"/>
    <property type="molecule type" value="Genomic_DNA"/>
</dbReference>
<dbReference type="NCBIfam" id="TIGR01994">
    <property type="entry name" value="SUF_scaf_2"/>
    <property type="match status" value="1"/>
</dbReference>
<protein>
    <submittedName>
        <fullName evidence="3">Nitrogen fixation NifU-like protein</fullName>
    </submittedName>
</protein>